<protein>
    <recommendedName>
        <fullName evidence="5">VAN3-binding protein-like auxin canalisation domain-containing protein</fullName>
    </recommendedName>
</protein>
<dbReference type="PANTHER" id="PTHR31351:SF25">
    <property type="entry name" value="AUXIN CANALIZATION PROTEIN (DUF828)"/>
    <property type="match status" value="1"/>
</dbReference>
<accession>A0AA35Z447</accession>
<evidence type="ECO:0000313" key="3">
    <source>
        <dbReference type="EMBL" id="CAI9285561.1"/>
    </source>
</evidence>
<dbReference type="Proteomes" id="UP001177003">
    <property type="component" value="Chromosome 5"/>
</dbReference>
<feature type="domain" description="Pleckstrin-like plant" evidence="2">
    <location>
        <begin position="190"/>
        <end position="291"/>
    </location>
</feature>
<dbReference type="EMBL" id="OX465081">
    <property type="protein sequence ID" value="CAI9285561.1"/>
    <property type="molecule type" value="Genomic_DNA"/>
</dbReference>
<dbReference type="InterPro" id="IPR008546">
    <property type="entry name" value="VAN3-bd-like_auxin_canal"/>
</dbReference>
<name>A0AA35Z447_LACSI</name>
<reference evidence="3" key="1">
    <citation type="submission" date="2023-04" db="EMBL/GenBank/DDBJ databases">
        <authorList>
            <person name="Vijverberg K."/>
            <person name="Xiong W."/>
            <person name="Schranz E."/>
        </authorList>
    </citation>
    <scope>NUCLEOTIDE SEQUENCE</scope>
</reference>
<dbReference type="Pfam" id="PF08458">
    <property type="entry name" value="PH_2"/>
    <property type="match status" value="1"/>
</dbReference>
<evidence type="ECO:0000313" key="4">
    <source>
        <dbReference type="Proteomes" id="UP001177003"/>
    </source>
</evidence>
<organism evidence="3 4">
    <name type="scientific">Lactuca saligna</name>
    <name type="common">Willowleaf lettuce</name>
    <dbReference type="NCBI Taxonomy" id="75948"/>
    <lineage>
        <taxon>Eukaryota</taxon>
        <taxon>Viridiplantae</taxon>
        <taxon>Streptophyta</taxon>
        <taxon>Embryophyta</taxon>
        <taxon>Tracheophyta</taxon>
        <taxon>Spermatophyta</taxon>
        <taxon>Magnoliopsida</taxon>
        <taxon>eudicotyledons</taxon>
        <taxon>Gunneridae</taxon>
        <taxon>Pentapetalae</taxon>
        <taxon>asterids</taxon>
        <taxon>campanulids</taxon>
        <taxon>Asterales</taxon>
        <taxon>Asteraceae</taxon>
        <taxon>Cichorioideae</taxon>
        <taxon>Cichorieae</taxon>
        <taxon>Lactucinae</taxon>
        <taxon>Lactuca</taxon>
    </lineage>
</organism>
<dbReference type="Pfam" id="PF05703">
    <property type="entry name" value="Auxin_canalis"/>
    <property type="match status" value="1"/>
</dbReference>
<sequence length="304" mass="33754">MQQAMHPELNYNSCFRKKWQPWHIIPFKSSNLSIKKWLKEIKRKRKENERLQKAELHAAVSVAGVAAALAAIAAQNSHSGGLNSTTKEAAVATAAALVAAQCAKTAEAMGAKKQQISTVMNSAMSATSASDILTLAAAASTSLRGATTLKTRSACKNMLNTNIPVLPIEENTDQEFDFEQCRLILRRGTELSIRTSDGKCIIRSVSVILNHEAKVILRTRKLNLLNAFSSKKESVVLDQHVELYKNYEDGRDPCFLIVLTTTRGIIKLDMIDDDECYKIWAWTVNRMLSLSTSFTKYSLPFCKN</sequence>
<gene>
    <name evidence="3" type="ORF">LSALG_LOCUS25024</name>
</gene>
<dbReference type="PANTHER" id="PTHR31351">
    <property type="entry name" value="EXPRESSED PROTEIN"/>
    <property type="match status" value="1"/>
</dbReference>
<evidence type="ECO:0000259" key="2">
    <source>
        <dbReference type="Pfam" id="PF08458"/>
    </source>
</evidence>
<keyword evidence="4" id="KW-1185">Reference proteome</keyword>
<evidence type="ECO:0008006" key="5">
    <source>
        <dbReference type="Google" id="ProtNLM"/>
    </source>
</evidence>
<dbReference type="InterPro" id="IPR040269">
    <property type="entry name" value="VAB"/>
</dbReference>
<evidence type="ECO:0000259" key="1">
    <source>
        <dbReference type="Pfam" id="PF05703"/>
    </source>
</evidence>
<dbReference type="InterPro" id="IPR013666">
    <property type="entry name" value="PH_pln"/>
</dbReference>
<feature type="domain" description="VAN3-binding protein-like auxin canalisation" evidence="1">
    <location>
        <begin position="1"/>
        <end position="170"/>
    </location>
</feature>
<proteinExistence type="predicted"/>
<dbReference type="AlphaFoldDB" id="A0AA35Z447"/>